<gene>
    <name evidence="2" type="ORF">PR048_011966</name>
</gene>
<feature type="compositionally biased region" description="Polar residues" evidence="1">
    <location>
        <begin position="78"/>
        <end position="96"/>
    </location>
</feature>
<proteinExistence type="predicted"/>
<sequence length="399" mass="43881">MTNSCVNVCVQETNQSVKKLCDEFNNVEVIDVYNLLRECFTRHGLHTNNIGNDTVNWGNARIQGRRKLESPENIHQPAASSGTIDTCENQGASSSGIEPDSPRIDEDWCGGLLNIGTDWCGGLLRRGADLCGGMLRICEDWCGGLMRIGADWCGGLLKIGTDWCGGLLRIGADLRGGVLRIGADWSGRLARIDEDLSYTSMTITVLVDAAPYHHYIILVQRVVTHDGAWFLDLPLQVGTYILSRLDATDLERGERRSSQAWPTRAVWEEGREKESGDAFCDGDYVAARSMSRSERVIRATVTRTPGASSLLRARRAVFPSLRCTVEISSDVELGTQCYHPTCRGMLGRTDSVRMRGLTTCSGAAAATCGRLIKQTAEHTKVVHYLRAVRKWRNNTAAVA</sequence>
<evidence type="ECO:0000313" key="2">
    <source>
        <dbReference type="EMBL" id="KAJ8885766.1"/>
    </source>
</evidence>
<keyword evidence="3" id="KW-1185">Reference proteome</keyword>
<evidence type="ECO:0000313" key="3">
    <source>
        <dbReference type="Proteomes" id="UP001159363"/>
    </source>
</evidence>
<organism evidence="2 3">
    <name type="scientific">Dryococelus australis</name>
    <dbReference type="NCBI Taxonomy" id="614101"/>
    <lineage>
        <taxon>Eukaryota</taxon>
        <taxon>Metazoa</taxon>
        <taxon>Ecdysozoa</taxon>
        <taxon>Arthropoda</taxon>
        <taxon>Hexapoda</taxon>
        <taxon>Insecta</taxon>
        <taxon>Pterygota</taxon>
        <taxon>Neoptera</taxon>
        <taxon>Polyneoptera</taxon>
        <taxon>Phasmatodea</taxon>
        <taxon>Verophasmatodea</taxon>
        <taxon>Anareolatae</taxon>
        <taxon>Phasmatidae</taxon>
        <taxon>Eurycanthinae</taxon>
        <taxon>Dryococelus</taxon>
    </lineage>
</organism>
<dbReference type="Proteomes" id="UP001159363">
    <property type="component" value="Chromosome X"/>
</dbReference>
<dbReference type="EMBL" id="JARBHB010000004">
    <property type="protein sequence ID" value="KAJ8885766.1"/>
    <property type="molecule type" value="Genomic_DNA"/>
</dbReference>
<name>A0ABQ9HN07_9NEOP</name>
<feature type="region of interest" description="Disordered" evidence="1">
    <location>
        <begin position="68"/>
        <end position="102"/>
    </location>
</feature>
<accession>A0ABQ9HN07</accession>
<protein>
    <submittedName>
        <fullName evidence="2">Uncharacterized protein</fullName>
    </submittedName>
</protein>
<evidence type="ECO:0000256" key="1">
    <source>
        <dbReference type="SAM" id="MobiDB-lite"/>
    </source>
</evidence>
<reference evidence="2 3" key="1">
    <citation type="submission" date="2023-02" db="EMBL/GenBank/DDBJ databases">
        <title>LHISI_Scaffold_Assembly.</title>
        <authorList>
            <person name="Stuart O.P."/>
            <person name="Cleave R."/>
            <person name="Magrath M.J.L."/>
            <person name="Mikheyev A.S."/>
        </authorList>
    </citation>
    <scope>NUCLEOTIDE SEQUENCE [LARGE SCALE GENOMIC DNA]</scope>
    <source>
        <strain evidence="2">Daus_M_001</strain>
        <tissue evidence="2">Leg muscle</tissue>
    </source>
</reference>
<comment type="caution">
    <text evidence="2">The sequence shown here is derived from an EMBL/GenBank/DDBJ whole genome shotgun (WGS) entry which is preliminary data.</text>
</comment>